<accession>A0AAT9G8F6</accession>
<name>A0AAT9G8F6_9RICK</name>
<reference evidence="2" key="1">
    <citation type="submission" date="2024-01" db="EMBL/GenBank/DDBJ databases">
        <title>Sequencing the genomes of a sandfly, Sergentomyia squamirostris, and its two endosymbionts.</title>
        <authorList>
            <person name="Itokawa K."/>
            <person name="Sanjoba C."/>
        </authorList>
    </citation>
    <scope>NUCLEOTIDE SEQUENCE</scope>
    <source>
        <strain evidence="2">RiSSQ</strain>
    </source>
</reference>
<organism evidence="2">
    <name type="scientific">Candidatus Tisiphia endosymbiont of Sergentomyia squamirostris</name>
    <dbReference type="NCBI Taxonomy" id="3113639"/>
    <lineage>
        <taxon>Bacteria</taxon>
        <taxon>Pseudomonadati</taxon>
        <taxon>Pseudomonadota</taxon>
        <taxon>Alphaproteobacteria</taxon>
        <taxon>Rickettsiales</taxon>
        <taxon>Rickettsiaceae</taxon>
        <taxon>Rickettsieae</taxon>
        <taxon>Candidatus Tisiphia</taxon>
    </lineage>
</organism>
<feature type="region of interest" description="Disordered" evidence="1">
    <location>
        <begin position="139"/>
        <end position="179"/>
    </location>
</feature>
<feature type="compositionally biased region" description="Polar residues" evidence="1">
    <location>
        <begin position="139"/>
        <end position="172"/>
    </location>
</feature>
<sequence length="179" mass="20732">MTKTLISSDNLVENPDTIFYNFVGNFIPPEWRNLTNNCGKRLSKTSRQLLSLIVSRLQFYNKIGKPAEELQEGYLFFQQQLGVCQKRVKQCLEELKDSGLIDCHSTTLIIHNMRCPNIQCIKLLKNFVSLRKTNCQTNNSNQQEFSKQSETNHNSIDQNIQPNSKKISTQPEKNFHHTI</sequence>
<dbReference type="EMBL" id="AP029170">
    <property type="protein sequence ID" value="BFD46067.1"/>
    <property type="molecule type" value="Genomic_DNA"/>
</dbReference>
<evidence type="ECO:0000313" key="2">
    <source>
        <dbReference type="EMBL" id="BFD46067.1"/>
    </source>
</evidence>
<protein>
    <submittedName>
        <fullName evidence="2">Uncharacterized protein</fullName>
    </submittedName>
</protein>
<dbReference type="AlphaFoldDB" id="A0AAT9G8F6"/>
<gene>
    <name evidence="2" type="ORF">DMENIID0002_07130</name>
</gene>
<evidence type="ECO:0000256" key="1">
    <source>
        <dbReference type="SAM" id="MobiDB-lite"/>
    </source>
</evidence>
<proteinExistence type="predicted"/>